<evidence type="ECO:0000313" key="9">
    <source>
        <dbReference type="Proteomes" id="UP000585474"/>
    </source>
</evidence>
<feature type="transmembrane region" description="Helical" evidence="7">
    <location>
        <begin position="172"/>
        <end position="193"/>
    </location>
</feature>
<evidence type="ECO:0000313" key="8">
    <source>
        <dbReference type="EMBL" id="GFY84699.1"/>
    </source>
</evidence>
<keyword evidence="3 7" id="KW-0812">Transmembrane</keyword>
<comment type="similarity">
    <text evidence="2">Belongs to the major facilitator superfamily. Proton-dependent oligopeptide transporter (POT/PTR) (TC 2.A.17) family.</text>
</comment>
<dbReference type="Proteomes" id="UP000585474">
    <property type="component" value="Unassembled WGS sequence"/>
</dbReference>
<evidence type="ECO:0000256" key="2">
    <source>
        <dbReference type="ARBA" id="ARBA00005982"/>
    </source>
</evidence>
<feature type="transmembrane region" description="Helical" evidence="7">
    <location>
        <begin position="134"/>
        <end position="152"/>
    </location>
</feature>
<evidence type="ECO:0000256" key="5">
    <source>
        <dbReference type="ARBA" id="ARBA00023136"/>
    </source>
</evidence>
<evidence type="ECO:0000256" key="7">
    <source>
        <dbReference type="SAM" id="Phobius"/>
    </source>
</evidence>
<dbReference type="PANTHER" id="PTHR11654">
    <property type="entry name" value="OLIGOPEPTIDE TRANSPORTER-RELATED"/>
    <property type="match status" value="1"/>
</dbReference>
<comment type="caution">
    <text evidence="8">The sequence shown here is derived from an EMBL/GenBank/DDBJ whole genome shotgun (WGS) entry which is preliminary data.</text>
</comment>
<evidence type="ECO:0008006" key="10">
    <source>
        <dbReference type="Google" id="ProtNLM"/>
    </source>
</evidence>
<dbReference type="GO" id="GO:0016020">
    <property type="term" value="C:membrane"/>
    <property type="evidence" value="ECO:0007669"/>
    <property type="project" value="UniProtKB-SubCell"/>
</dbReference>
<protein>
    <recommendedName>
        <fullName evidence="10">Major facilitator superfamily protein</fullName>
    </recommendedName>
</protein>
<keyword evidence="9" id="KW-1185">Reference proteome</keyword>
<evidence type="ECO:0000256" key="3">
    <source>
        <dbReference type="ARBA" id="ARBA00022692"/>
    </source>
</evidence>
<dbReference type="InterPro" id="IPR000109">
    <property type="entry name" value="POT_fam"/>
</dbReference>
<comment type="similarity">
    <text evidence="6">Belongs to the major facilitator superfamily. Phosphate:H(+) symporter (TC 2.A.1.9) family.</text>
</comment>
<sequence length="267" mass="29603">MFKSKVESRSWNFFNWSYFCMGMASLTALTVVALLFISRLNQGKSSGEIVVYIQDLTQVIVAAMKKRKEVAPQDTGCLLAAVHRVEELKCIIRLLPIWAAGILHVTSHSHQHSFGIIQARSVDRHLSHSFQIPPASLSIFSILTVLIGLVLYERALVPFARRFTGNPTGITCLQRMGIGFVVNILATIVSALVEIKRKAMAAQHNLLDKSSAVIPISVFWLMPQFCLHGIAEVFVSVGQLEFLYDQSPESMRSTAAALYWIAISIGN</sequence>
<dbReference type="OrthoDB" id="8904098at2759"/>
<accession>A0A7J0EFQ1</accession>
<name>A0A7J0EFQ1_9ERIC</name>
<evidence type="ECO:0000256" key="4">
    <source>
        <dbReference type="ARBA" id="ARBA00022989"/>
    </source>
</evidence>
<dbReference type="AlphaFoldDB" id="A0A7J0EFQ1"/>
<reference evidence="8 9" key="1">
    <citation type="submission" date="2019-07" db="EMBL/GenBank/DDBJ databases">
        <title>De Novo Assembly of kiwifruit Actinidia rufa.</title>
        <authorList>
            <person name="Sugita-Konishi S."/>
            <person name="Sato K."/>
            <person name="Mori E."/>
            <person name="Abe Y."/>
            <person name="Kisaki G."/>
            <person name="Hamano K."/>
            <person name="Suezawa K."/>
            <person name="Otani M."/>
            <person name="Fukuda T."/>
            <person name="Manabe T."/>
            <person name="Gomi K."/>
            <person name="Tabuchi M."/>
            <person name="Akimitsu K."/>
            <person name="Kataoka I."/>
        </authorList>
    </citation>
    <scope>NUCLEOTIDE SEQUENCE [LARGE SCALE GENOMIC DNA]</scope>
    <source>
        <strain evidence="9">cv. Fuchu</strain>
    </source>
</reference>
<evidence type="ECO:0000256" key="6">
    <source>
        <dbReference type="ARBA" id="ARBA00044504"/>
    </source>
</evidence>
<gene>
    <name evidence="8" type="ORF">Acr_03g0014730</name>
</gene>
<dbReference type="GO" id="GO:0022857">
    <property type="term" value="F:transmembrane transporter activity"/>
    <property type="evidence" value="ECO:0007669"/>
    <property type="project" value="InterPro"/>
</dbReference>
<dbReference type="InterPro" id="IPR036259">
    <property type="entry name" value="MFS_trans_sf"/>
</dbReference>
<organism evidence="8 9">
    <name type="scientific">Actinidia rufa</name>
    <dbReference type="NCBI Taxonomy" id="165716"/>
    <lineage>
        <taxon>Eukaryota</taxon>
        <taxon>Viridiplantae</taxon>
        <taxon>Streptophyta</taxon>
        <taxon>Embryophyta</taxon>
        <taxon>Tracheophyta</taxon>
        <taxon>Spermatophyta</taxon>
        <taxon>Magnoliopsida</taxon>
        <taxon>eudicotyledons</taxon>
        <taxon>Gunneridae</taxon>
        <taxon>Pentapetalae</taxon>
        <taxon>asterids</taxon>
        <taxon>Ericales</taxon>
        <taxon>Actinidiaceae</taxon>
        <taxon>Actinidia</taxon>
    </lineage>
</organism>
<comment type="subcellular location">
    <subcellularLocation>
        <location evidence="1">Membrane</location>
        <topology evidence="1">Multi-pass membrane protein</topology>
    </subcellularLocation>
</comment>
<keyword evidence="5 7" id="KW-0472">Membrane</keyword>
<keyword evidence="4 7" id="KW-1133">Transmembrane helix</keyword>
<feature type="transmembrane region" description="Helical" evidence="7">
    <location>
        <begin position="16"/>
        <end position="37"/>
    </location>
</feature>
<dbReference type="Gene3D" id="1.20.1250.20">
    <property type="entry name" value="MFS general substrate transporter like domains"/>
    <property type="match status" value="1"/>
</dbReference>
<dbReference type="Pfam" id="PF00854">
    <property type="entry name" value="PTR2"/>
    <property type="match status" value="1"/>
</dbReference>
<proteinExistence type="inferred from homology"/>
<evidence type="ECO:0000256" key="1">
    <source>
        <dbReference type="ARBA" id="ARBA00004141"/>
    </source>
</evidence>
<dbReference type="EMBL" id="BJWL01000003">
    <property type="protein sequence ID" value="GFY84699.1"/>
    <property type="molecule type" value="Genomic_DNA"/>
</dbReference>